<name>A0A4U5LPZ4_STECR</name>
<sequence>MRFINKFLDETLYGHQEFVSMRSLFTDTIVSLIQTCVLCDEFMRTEVQYYNATSETVVEEGVKYGNDILKNGYFKKSRQFIEPLINDKLTQIEDASDRAKQMCMILKEKYCMQNFKGYRPDNFICFSTGHFNRNTQLYLHKVENAKVMDLVGKEKRHFVYYVPSKTLSEYNANDNNKRLHVNRVYFGYFFQGRTYKYGDSDTYEVTKGILDKINSLASFPFVAVAFNEQSDEPGRFDHNLFGVYGSGTPINGEYPAGENHAVDIKMCNNIFGIEINCWIYPKALNVVIGF</sequence>
<organism evidence="1 2">
    <name type="scientific">Steinernema carpocapsae</name>
    <name type="common">Entomopathogenic nematode</name>
    <dbReference type="NCBI Taxonomy" id="34508"/>
    <lineage>
        <taxon>Eukaryota</taxon>
        <taxon>Metazoa</taxon>
        <taxon>Ecdysozoa</taxon>
        <taxon>Nematoda</taxon>
        <taxon>Chromadorea</taxon>
        <taxon>Rhabditida</taxon>
        <taxon>Tylenchina</taxon>
        <taxon>Panagrolaimomorpha</taxon>
        <taxon>Strongyloidoidea</taxon>
        <taxon>Steinernematidae</taxon>
        <taxon>Steinernema</taxon>
    </lineage>
</organism>
<keyword evidence="2" id="KW-1185">Reference proteome</keyword>
<gene>
    <name evidence="1" type="ORF">L596_030619</name>
</gene>
<protein>
    <submittedName>
        <fullName evidence="1">Uncharacterized protein</fullName>
    </submittedName>
</protein>
<evidence type="ECO:0000313" key="1">
    <source>
        <dbReference type="EMBL" id="TKR57989.1"/>
    </source>
</evidence>
<evidence type="ECO:0000313" key="2">
    <source>
        <dbReference type="Proteomes" id="UP000298663"/>
    </source>
</evidence>
<reference evidence="1 2" key="1">
    <citation type="journal article" date="2015" name="Genome Biol.">
        <title>Comparative genomics of Steinernema reveals deeply conserved gene regulatory networks.</title>
        <authorList>
            <person name="Dillman A.R."/>
            <person name="Macchietto M."/>
            <person name="Porter C.F."/>
            <person name="Rogers A."/>
            <person name="Williams B."/>
            <person name="Antoshechkin I."/>
            <person name="Lee M.M."/>
            <person name="Goodwin Z."/>
            <person name="Lu X."/>
            <person name="Lewis E.E."/>
            <person name="Goodrich-Blair H."/>
            <person name="Stock S.P."/>
            <person name="Adams B.J."/>
            <person name="Sternberg P.W."/>
            <person name="Mortazavi A."/>
        </authorList>
    </citation>
    <scope>NUCLEOTIDE SEQUENCE [LARGE SCALE GENOMIC DNA]</scope>
    <source>
        <strain evidence="1 2">ALL</strain>
    </source>
</reference>
<comment type="caution">
    <text evidence="1">The sequence shown here is derived from an EMBL/GenBank/DDBJ whole genome shotgun (WGS) entry which is preliminary data.</text>
</comment>
<reference evidence="1 2" key="2">
    <citation type="journal article" date="2019" name="G3 (Bethesda)">
        <title>Hybrid Assembly of the Genome of the Entomopathogenic Nematode Steinernema carpocapsae Identifies the X-Chromosome.</title>
        <authorList>
            <person name="Serra L."/>
            <person name="Macchietto M."/>
            <person name="Macias-Munoz A."/>
            <person name="McGill C.J."/>
            <person name="Rodriguez I.M."/>
            <person name="Rodriguez B."/>
            <person name="Murad R."/>
            <person name="Mortazavi A."/>
        </authorList>
    </citation>
    <scope>NUCLEOTIDE SEQUENCE [LARGE SCALE GENOMIC DNA]</scope>
    <source>
        <strain evidence="1 2">ALL</strain>
    </source>
</reference>
<dbReference type="EMBL" id="AZBU02000014">
    <property type="protein sequence ID" value="TKR57989.1"/>
    <property type="molecule type" value="Genomic_DNA"/>
</dbReference>
<dbReference type="AlphaFoldDB" id="A0A4U5LPZ4"/>
<accession>A0A4U5LPZ4</accession>
<dbReference type="Proteomes" id="UP000298663">
    <property type="component" value="Unassembled WGS sequence"/>
</dbReference>
<proteinExistence type="predicted"/>